<evidence type="ECO:0000313" key="9">
    <source>
        <dbReference type="EMBL" id="KAF9335442.1"/>
    </source>
</evidence>
<dbReference type="Proteomes" id="UP000696485">
    <property type="component" value="Unassembled WGS sequence"/>
</dbReference>
<evidence type="ECO:0000256" key="6">
    <source>
        <dbReference type="ARBA" id="ARBA00023098"/>
    </source>
</evidence>
<dbReference type="GO" id="GO:0008897">
    <property type="term" value="F:holo-[acyl-carrier-protein] synthase activity"/>
    <property type="evidence" value="ECO:0007669"/>
    <property type="project" value="InterPro"/>
</dbReference>
<accession>A0A9P5VPG9</accession>
<dbReference type="GO" id="GO:0006633">
    <property type="term" value="P:fatty acid biosynthetic process"/>
    <property type="evidence" value="ECO:0007669"/>
    <property type="project" value="UniProtKB-KW"/>
</dbReference>
<keyword evidence="6" id="KW-0443">Lipid metabolism</keyword>
<evidence type="ECO:0000256" key="5">
    <source>
        <dbReference type="ARBA" id="ARBA00022842"/>
    </source>
</evidence>
<dbReference type="NCBIfam" id="TIGR00516">
    <property type="entry name" value="acpS"/>
    <property type="match status" value="1"/>
</dbReference>
<name>A0A9P5VPG9_9FUNG</name>
<proteinExistence type="inferred from homology"/>
<gene>
    <name evidence="9" type="ORF">BG006_000080</name>
</gene>
<dbReference type="Gene3D" id="3.90.470.20">
    <property type="entry name" value="4'-phosphopantetheinyl transferase domain"/>
    <property type="match status" value="1"/>
</dbReference>
<evidence type="ECO:0000259" key="8">
    <source>
        <dbReference type="Pfam" id="PF01648"/>
    </source>
</evidence>
<dbReference type="OrthoDB" id="15433at2759"/>
<dbReference type="GO" id="GO:0000287">
    <property type="term" value="F:magnesium ion binding"/>
    <property type="evidence" value="ECO:0007669"/>
    <property type="project" value="InterPro"/>
</dbReference>
<dbReference type="HAMAP" id="MF_00101">
    <property type="entry name" value="AcpS"/>
    <property type="match status" value="1"/>
</dbReference>
<sequence length="127" mass="14346">MILGIGVDILHLPRLKGLLSRRPDRFLTRILTEVEQKEFKVLQQQAGGADQEGPLRYLGARWALKEASYKALYPHHKLTWQDVTVAKQDGKPTLVIPEKERFGIGKSHCSVSHDGEYLVGQVLFESP</sequence>
<comment type="caution">
    <text evidence="9">The sequence shown here is derived from an EMBL/GenBank/DDBJ whole genome shotgun (WGS) entry which is preliminary data.</text>
</comment>
<keyword evidence="7" id="KW-0275">Fatty acid biosynthesis</keyword>
<evidence type="ECO:0000256" key="1">
    <source>
        <dbReference type="ARBA" id="ARBA00022516"/>
    </source>
</evidence>
<evidence type="ECO:0000256" key="3">
    <source>
        <dbReference type="ARBA" id="ARBA00022723"/>
    </source>
</evidence>
<keyword evidence="4" id="KW-0276">Fatty acid metabolism</keyword>
<evidence type="ECO:0000313" key="10">
    <source>
        <dbReference type="Proteomes" id="UP000696485"/>
    </source>
</evidence>
<feature type="domain" description="4'-phosphopantetheinyl transferase" evidence="8">
    <location>
        <begin position="4"/>
        <end position="107"/>
    </location>
</feature>
<dbReference type="Pfam" id="PF01648">
    <property type="entry name" value="ACPS"/>
    <property type="match status" value="1"/>
</dbReference>
<keyword evidence="2" id="KW-0808">Transferase</keyword>
<dbReference type="NCBIfam" id="TIGR00556">
    <property type="entry name" value="pantethn_trn"/>
    <property type="match status" value="1"/>
</dbReference>
<dbReference type="InterPro" id="IPR037143">
    <property type="entry name" value="4-PPantetheinyl_Trfase_dom_sf"/>
</dbReference>
<organism evidence="9 10">
    <name type="scientific">Podila minutissima</name>
    <dbReference type="NCBI Taxonomy" id="64525"/>
    <lineage>
        <taxon>Eukaryota</taxon>
        <taxon>Fungi</taxon>
        <taxon>Fungi incertae sedis</taxon>
        <taxon>Mucoromycota</taxon>
        <taxon>Mortierellomycotina</taxon>
        <taxon>Mortierellomycetes</taxon>
        <taxon>Mortierellales</taxon>
        <taxon>Mortierellaceae</taxon>
        <taxon>Podila</taxon>
    </lineage>
</organism>
<dbReference type="EMBL" id="JAAAUY010000100">
    <property type="protein sequence ID" value="KAF9335442.1"/>
    <property type="molecule type" value="Genomic_DNA"/>
</dbReference>
<keyword evidence="3" id="KW-0479">Metal-binding</keyword>
<dbReference type="InterPro" id="IPR002582">
    <property type="entry name" value="ACPS"/>
</dbReference>
<keyword evidence="1" id="KW-0444">Lipid biosynthesis</keyword>
<dbReference type="InterPro" id="IPR004568">
    <property type="entry name" value="Ppantetheine-prot_Trfase_dom"/>
</dbReference>
<evidence type="ECO:0000256" key="2">
    <source>
        <dbReference type="ARBA" id="ARBA00022679"/>
    </source>
</evidence>
<evidence type="ECO:0000256" key="4">
    <source>
        <dbReference type="ARBA" id="ARBA00022832"/>
    </source>
</evidence>
<keyword evidence="10" id="KW-1185">Reference proteome</keyword>
<protein>
    <recommendedName>
        <fullName evidence="8">4'-phosphopantetheinyl transferase domain-containing protein</fullName>
    </recommendedName>
</protein>
<evidence type="ECO:0000256" key="7">
    <source>
        <dbReference type="ARBA" id="ARBA00023160"/>
    </source>
</evidence>
<dbReference type="AlphaFoldDB" id="A0A9P5VPG9"/>
<dbReference type="InterPro" id="IPR008278">
    <property type="entry name" value="4-PPantetheinyl_Trfase_dom"/>
</dbReference>
<keyword evidence="5" id="KW-0460">Magnesium</keyword>
<reference evidence="9" key="1">
    <citation type="journal article" date="2020" name="Fungal Divers.">
        <title>Resolving the Mortierellaceae phylogeny through synthesis of multi-gene phylogenetics and phylogenomics.</title>
        <authorList>
            <person name="Vandepol N."/>
            <person name="Liber J."/>
            <person name="Desiro A."/>
            <person name="Na H."/>
            <person name="Kennedy M."/>
            <person name="Barry K."/>
            <person name="Grigoriev I.V."/>
            <person name="Miller A.N."/>
            <person name="O'Donnell K."/>
            <person name="Stajich J.E."/>
            <person name="Bonito G."/>
        </authorList>
    </citation>
    <scope>NUCLEOTIDE SEQUENCE</scope>
    <source>
        <strain evidence="9">NVP1</strain>
    </source>
</reference>
<dbReference type="SUPFAM" id="SSF56214">
    <property type="entry name" value="4'-phosphopantetheinyl transferase"/>
    <property type="match status" value="1"/>
</dbReference>